<dbReference type="Gene3D" id="3.30.460.40">
    <property type="match status" value="1"/>
</dbReference>
<proteinExistence type="predicted"/>
<comment type="caution">
    <text evidence="1">The sequence shown here is derived from an EMBL/GenBank/DDBJ whole genome shotgun (WGS) entry which is preliminary data.</text>
</comment>
<dbReference type="AlphaFoldDB" id="A0A2W5TFV0"/>
<accession>A0A2W5TFV0</accession>
<dbReference type="EMBL" id="QFQP01000007">
    <property type="protein sequence ID" value="PZR14419.1"/>
    <property type="molecule type" value="Genomic_DNA"/>
</dbReference>
<evidence type="ECO:0000313" key="1">
    <source>
        <dbReference type="EMBL" id="PZR14419.1"/>
    </source>
</evidence>
<reference evidence="1 2" key="1">
    <citation type="submission" date="2017-08" db="EMBL/GenBank/DDBJ databases">
        <title>Infants hospitalized years apart are colonized by the same room-sourced microbial strains.</title>
        <authorList>
            <person name="Brooks B."/>
            <person name="Olm M.R."/>
            <person name="Firek B.A."/>
            <person name="Baker R."/>
            <person name="Thomas B.C."/>
            <person name="Morowitz M.J."/>
            <person name="Banfield J.F."/>
        </authorList>
    </citation>
    <scope>NUCLEOTIDE SEQUENCE [LARGE SCALE GENOMIC DNA]</scope>
    <source>
        <strain evidence="1">S2_003_000_R2_14</strain>
    </source>
</reference>
<protein>
    <recommendedName>
        <fullName evidence="3">Nucleotidyltransferase family protein</fullName>
    </recommendedName>
</protein>
<organism evidence="1 2">
    <name type="scientific">Archangium gephyra</name>
    <dbReference type="NCBI Taxonomy" id="48"/>
    <lineage>
        <taxon>Bacteria</taxon>
        <taxon>Pseudomonadati</taxon>
        <taxon>Myxococcota</taxon>
        <taxon>Myxococcia</taxon>
        <taxon>Myxococcales</taxon>
        <taxon>Cystobacterineae</taxon>
        <taxon>Archangiaceae</taxon>
        <taxon>Archangium</taxon>
    </lineage>
</organism>
<evidence type="ECO:0000313" key="2">
    <source>
        <dbReference type="Proteomes" id="UP000249061"/>
    </source>
</evidence>
<dbReference type="Proteomes" id="UP000249061">
    <property type="component" value="Unassembled WGS sequence"/>
</dbReference>
<name>A0A2W5TFV0_9BACT</name>
<sequence>MPRPTKSTRGAKMKSSMGFGAQSPVQAPLFEVLASMPANGARLSHRLRALDADALVTHAARHGVSAMVADFLAASNLSLPVAAHRRLQSDARALIARGLRMRRLTLKVLDALAARGIAPVLLKGSGLAERLYPEQPLARPATDVDVWVKPEELDEAGRALAALQFVEQHDAGLADVAHEHHHVSWAGHDGLVELHFRLFSGFGGRVFDDASLRARLVKGTFHGRHVQWLHHEDEFVYLATHAANHAFLRASWLVDLQRALALRSDFDWAGMATMCRAAGFHAAVSAALWVLREPLQAAVPPEASHHFGAGFARRLANARVFSARQLEAATLAEGRWSGFAMRLWLVDSPRDGLRHAVDGGRRWFRRFRSTP</sequence>
<evidence type="ECO:0008006" key="3">
    <source>
        <dbReference type="Google" id="ProtNLM"/>
    </source>
</evidence>
<dbReference type="Pfam" id="PF14907">
    <property type="entry name" value="NTP_transf_5"/>
    <property type="match status" value="1"/>
</dbReference>
<gene>
    <name evidence="1" type="ORF">DI536_10180</name>
</gene>
<dbReference type="InterPro" id="IPR039498">
    <property type="entry name" value="NTP_transf_5"/>
</dbReference>